<reference evidence="2" key="1">
    <citation type="submission" date="2022-11" db="UniProtKB">
        <authorList>
            <consortium name="WormBaseParasite"/>
        </authorList>
    </citation>
    <scope>IDENTIFICATION</scope>
</reference>
<organism evidence="1 2">
    <name type="scientific">Panagrolaimus sp. ES5</name>
    <dbReference type="NCBI Taxonomy" id="591445"/>
    <lineage>
        <taxon>Eukaryota</taxon>
        <taxon>Metazoa</taxon>
        <taxon>Ecdysozoa</taxon>
        <taxon>Nematoda</taxon>
        <taxon>Chromadorea</taxon>
        <taxon>Rhabditida</taxon>
        <taxon>Tylenchina</taxon>
        <taxon>Panagrolaimomorpha</taxon>
        <taxon>Panagrolaimoidea</taxon>
        <taxon>Panagrolaimidae</taxon>
        <taxon>Panagrolaimus</taxon>
    </lineage>
</organism>
<proteinExistence type="predicted"/>
<dbReference type="WBParaSite" id="ES5_v2.g13580.t1">
    <property type="protein sequence ID" value="ES5_v2.g13580.t1"/>
    <property type="gene ID" value="ES5_v2.g13580"/>
</dbReference>
<dbReference type="Proteomes" id="UP000887579">
    <property type="component" value="Unplaced"/>
</dbReference>
<evidence type="ECO:0000313" key="1">
    <source>
        <dbReference type="Proteomes" id="UP000887579"/>
    </source>
</evidence>
<name>A0AC34F8L4_9BILA</name>
<accession>A0AC34F8L4</accession>
<protein>
    <submittedName>
        <fullName evidence="2">SWIRM domain-containing protein</fullName>
    </submittedName>
</protein>
<sequence>MGPQYELSLEAFKEFTETSFYYDLSLLKRIHAFLERHCYINYGLFRILPRKTPKTCHKIIVIGAGFAGLMASLQLRFFGFEVILLEGRPRTGGRVMTYQSQDIQGYGDLGGMILKGIVGNPLMTIVQQAPIKLIPLNRNSIIYDNNGKQTLSEQNHHTQQAFHSILDTCTFISKELKINSINNKPLSLGATIDIITHQMELQIQNRRAEYWRSLHSLAEKQRKLLDECFILSNDIKRFQAEIDKAFKSDESYLFKIDINECKNVQELKRLLELRCFQKDLKIAVEKFKSKSAEIDIQRLYYKELLKAEPCEVYFNGSDKKKINFYKAELEAANGCSLDKLALKYWNIEENSVESKFMVIGGFAKITNFLSDALKDVTKKSHFVTNIEVIENGGVKVTGFQEAEKDKQIFEETAAAVVCTIPLGVLKYSNDNPKAKDTVTFSPPLPKWKTEAIERMGFGSLNKAVIFFKEAFWESKNEDIFCRLSETAKSRGETFKFYAVPNEPVLIAIISGEAANIDNGDAAEEQLKIRTMLFLCSTFPECPSVPVKFVLTRWEQDKYTRGCFSYASVDGQDRDRQLLSEPICDSKGFPRIFFGGEHTSLCQPSTIPGAMLSGMREATRVADAFHGTLPIIANENLITKAAIQSMKEVKMGEDEDVKFDDEESDTVSELASDDEPLEDENIDVNQFEKLLA</sequence>
<evidence type="ECO:0000313" key="2">
    <source>
        <dbReference type="WBParaSite" id="ES5_v2.g13580.t1"/>
    </source>
</evidence>